<dbReference type="AlphaFoldDB" id="A0A284S4Y7"/>
<organism evidence="2 3">
    <name type="scientific">Armillaria ostoyae</name>
    <name type="common">Armillaria root rot fungus</name>
    <dbReference type="NCBI Taxonomy" id="47428"/>
    <lineage>
        <taxon>Eukaryota</taxon>
        <taxon>Fungi</taxon>
        <taxon>Dikarya</taxon>
        <taxon>Basidiomycota</taxon>
        <taxon>Agaricomycotina</taxon>
        <taxon>Agaricomycetes</taxon>
        <taxon>Agaricomycetidae</taxon>
        <taxon>Agaricales</taxon>
        <taxon>Marasmiineae</taxon>
        <taxon>Physalacriaceae</taxon>
        <taxon>Armillaria</taxon>
    </lineage>
</organism>
<protein>
    <submittedName>
        <fullName evidence="2">Uncharacterized protein</fullName>
    </submittedName>
</protein>
<reference evidence="3" key="1">
    <citation type="journal article" date="2017" name="Nat. Ecol. Evol.">
        <title>Genome expansion and lineage-specific genetic innovations in the forest pathogenic fungi Armillaria.</title>
        <authorList>
            <person name="Sipos G."/>
            <person name="Prasanna A.N."/>
            <person name="Walter M.C."/>
            <person name="O'Connor E."/>
            <person name="Balint B."/>
            <person name="Krizsan K."/>
            <person name="Kiss B."/>
            <person name="Hess J."/>
            <person name="Varga T."/>
            <person name="Slot J."/>
            <person name="Riley R."/>
            <person name="Boka B."/>
            <person name="Rigling D."/>
            <person name="Barry K."/>
            <person name="Lee J."/>
            <person name="Mihaltcheva S."/>
            <person name="LaButti K."/>
            <person name="Lipzen A."/>
            <person name="Waldron R."/>
            <person name="Moloney N.M."/>
            <person name="Sperisen C."/>
            <person name="Kredics L."/>
            <person name="Vagvoelgyi C."/>
            <person name="Patrignani A."/>
            <person name="Fitzpatrick D."/>
            <person name="Nagy I."/>
            <person name="Doyle S."/>
            <person name="Anderson J.B."/>
            <person name="Grigoriev I.V."/>
            <person name="Gueldener U."/>
            <person name="Muensterkoetter M."/>
            <person name="Nagy L.G."/>
        </authorList>
    </citation>
    <scope>NUCLEOTIDE SEQUENCE [LARGE SCALE GENOMIC DNA]</scope>
    <source>
        <strain evidence="3">C18/9</strain>
    </source>
</reference>
<keyword evidence="1" id="KW-0732">Signal</keyword>
<feature type="signal peptide" evidence="1">
    <location>
        <begin position="1"/>
        <end position="17"/>
    </location>
</feature>
<dbReference type="Proteomes" id="UP000219338">
    <property type="component" value="Unassembled WGS sequence"/>
</dbReference>
<accession>A0A284S4Y7</accession>
<evidence type="ECO:0000313" key="2">
    <source>
        <dbReference type="EMBL" id="SJL16016.1"/>
    </source>
</evidence>
<dbReference type="OrthoDB" id="2858951at2759"/>
<evidence type="ECO:0000313" key="3">
    <source>
        <dbReference type="Proteomes" id="UP000219338"/>
    </source>
</evidence>
<keyword evidence="3" id="KW-1185">Reference proteome</keyword>
<sequence length="181" mass="20157">MFFRTVSVAMLVTLSIANTTVRRSEVTALQDAFNNITPTWHAIQVNYEAFSANVDIDHATAVTDAVRTLGLQVQDALKAIPICQDHVMSNTDGKWACDMYSGGDADRQFWKNMIPLKDDFQTVNFTSTVCQVFQNLVAISVPFDRKFLAAVPAKYKASIEKYYHTAVKEVGKVAETYCSEA</sequence>
<proteinExistence type="predicted"/>
<dbReference type="EMBL" id="FUEG01000032">
    <property type="protein sequence ID" value="SJL16016.1"/>
    <property type="molecule type" value="Genomic_DNA"/>
</dbReference>
<feature type="chain" id="PRO_5012673413" evidence="1">
    <location>
        <begin position="18"/>
        <end position="181"/>
    </location>
</feature>
<dbReference type="OMA" id="AETYCSE"/>
<evidence type="ECO:0000256" key="1">
    <source>
        <dbReference type="SAM" id="SignalP"/>
    </source>
</evidence>
<gene>
    <name evidence="2" type="ORF">ARMOST_19531</name>
</gene>
<name>A0A284S4Y7_ARMOS</name>